<evidence type="ECO:0000256" key="1">
    <source>
        <dbReference type="ARBA" id="ARBA00010641"/>
    </source>
</evidence>
<dbReference type="InterPro" id="IPR013325">
    <property type="entry name" value="RNA_pol_sigma_r2"/>
</dbReference>
<evidence type="ECO:0000313" key="8">
    <source>
        <dbReference type="Proteomes" id="UP001595872"/>
    </source>
</evidence>
<dbReference type="NCBIfam" id="TIGR02937">
    <property type="entry name" value="sigma70-ECF"/>
    <property type="match status" value="1"/>
</dbReference>
<evidence type="ECO:0000256" key="5">
    <source>
        <dbReference type="ARBA" id="ARBA00023163"/>
    </source>
</evidence>
<feature type="domain" description="RNA polymerase sigma-70 region 2" evidence="6">
    <location>
        <begin position="76"/>
        <end position="143"/>
    </location>
</feature>
<keyword evidence="2" id="KW-0805">Transcription regulation</keyword>
<accession>A0ABV9UAN9</accession>
<evidence type="ECO:0000256" key="3">
    <source>
        <dbReference type="ARBA" id="ARBA00023082"/>
    </source>
</evidence>
<dbReference type="Proteomes" id="UP001595872">
    <property type="component" value="Unassembled WGS sequence"/>
</dbReference>
<dbReference type="EMBL" id="JBHSIT010000013">
    <property type="protein sequence ID" value="MFC4912660.1"/>
    <property type="molecule type" value="Genomic_DNA"/>
</dbReference>
<dbReference type="InterPro" id="IPR013324">
    <property type="entry name" value="RNA_pol_sigma_r3/r4-like"/>
</dbReference>
<dbReference type="PANTHER" id="PTHR43133">
    <property type="entry name" value="RNA POLYMERASE ECF-TYPE SIGMA FACTO"/>
    <property type="match status" value="1"/>
</dbReference>
<proteinExistence type="inferred from homology"/>
<dbReference type="Gene3D" id="1.10.10.10">
    <property type="entry name" value="Winged helix-like DNA-binding domain superfamily/Winged helix DNA-binding domain"/>
    <property type="match status" value="1"/>
</dbReference>
<dbReference type="Gene3D" id="1.10.1740.10">
    <property type="match status" value="1"/>
</dbReference>
<dbReference type="SUPFAM" id="SSF88946">
    <property type="entry name" value="Sigma2 domain of RNA polymerase sigma factors"/>
    <property type="match status" value="1"/>
</dbReference>
<dbReference type="Pfam" id="PF04542">
    <property type="entry name" value="Sigma70_r2"/>
    <property type="match status" value="1"/>
</dbReference>
<comment type="caution">
    <text evidence="7">The sequence shown here is derived from an EMBL/GenBank/DDBJ whole genome shotgun (WGS) entry which is preliminary data.</text>
</comment>
<organism evidence="7 8">
    <name type="scientific">Actinomadura gamaensis</name>
    <dbReference type="NCBI Taxonomy" id="1763541"/>
    <lineage>
        <taxon>Bacteria</taxon>
        <taxon>Bacillati</taxon>
        <taxon>Actinomycetota</taxon>
        <taxon>Actinomycetes</taxon>
        <taxon>Streptosporangiales</taxon>
        <taxon>Thermomonosporaceae</taxon>
        <taxon>Actinomadura</taxon>
    </lineage>
</organism>
<dbReference type="InterPro" id="IPR036388">
    <property type="entry name" value="WH-like_DNA-bd_sf"/>
</dbReference>
<dbReference type="PANTHER" id="PTHR43133:SF8">
    <property type="entry name" value="RNA POLYMERASE SIGMA FACTOR HI_1459-RELATED"/>
    <property type="match status" value="1"/>
</dbReference>
<dbReference type="SUPFAM" id="SSF88659">
    <property type="entry name" value="Sigma3 and sigma4 domains of RNA polymerase sigma factors"/>
    <property type="match status" value="1"/>
</dbReference>
<keyword evidence="8" id="KW-1185">Reference proteome</keyword>
<keyword evidence="3" id="KW-0731">Sigma factor</keyword>
<comment type="similarity">
    <text evidence="1">Belongs to the sigma-70 factor family. ECF subfamily.</text>
</comment>
<gene>
    <name evidence="7" type="ORF">ACFPCY_35540</name>
</gene>
<sequence length="236" mass="25457">MALNERPAPSESGRVLPGVMAGEAEEGVVPHARADEATRAARRSVHLPPIPEAADVESGELLIRARLGDRAAWVLLVNRHAPLLWAIARSCGLDDADCGDVVQTTWLRLVERIDTVRDPQATPRWLAVTARREALALARRRGRESSADPSCFTDLAPATPLGSGVFGPEDTALAREQVGRVGEALRTLPRLCRDLLRMHALAHSYAELAAALDVPVGSIGSARARCLDQLRRRLAA</sequence>
<keyword evidence="4" id="KW-0238">DNA-binding</keyword>
<dbReference type="InterPro" id="IPR014284">
    <property type="entry name" value="RNA_pol_sigma-70_dom"/>
</dbReference>
<reference evidence="8" key="1">
    <citation type="journal article" date="2019" name="Int. J. Syst. Evol. Microbiol.">
        <title>The Global Catalogue of Microorganisms (GCM) 10K type strain sequencing project: providing services to taxonomists for standard genome sequencing and annotation.</title>
        <authorList>
            <consortium name="The Broad Institute Genomics Platform"/>
            <consortium name="The Broad Institute Genome Sequencing Center for Infectious Disease"/>
            <person name="Wu L."/>
            <person name="Ma J."/>
        </authorList>
    </citation>
    <scope>NUCLEOTIDE SEQUENCE [LARGE SCALE GENOMIC DNA]</scope>
    <source>
        <strain evidence="8">KLKA75</strain>
    </source>
</reference>
<dbReference type="InterPro" id="IPR039425">
    <property type="entry name" value="RNA_pol_sigma-70-like"/>
</dbReference>
<protein>
    <submittedName>
        <fullName evidence="7">RNA polymerase sigma factor</fullName>
    </submittedName>
</protein>
<evidence type="ECO:0000256" key="4">
    <source>
        <dbReference type="ARBA" id="ARBA00023125"/>
    </source>
</evidence>
<evidence type="ECO:0000313" key="7">
    <source>
        <dbReference type="EMBL" id="MFC4912660.1"/>
    </source>
</evidence>
<evidence type="ECO:0000259" key="6">
    <source>
        <dbReference type="Pfam" id="PF04542"/>
    </source>
</evidence>
<evidence type="ECO:0000256" key="2">
    <source>
        <dbReference type="ARBA" id="ARBA00023015"/>
    </source>
</evidence>
<keyword evidence="5" id="KW-0804">Transcription</keyword>
<dbReference type="RefSeq" id="WP_378262807.1">
    <property type="nucleotide sequence ID" value="NZ_JBHSIT010000013.1"/>
</dbReference>
<dbReference type="InterPro" id="IPR007627">
    <property type="entry name" value="RNA_pol_sigma70_r2"/>
</dbReference>
<name>A0ABV9UAN9_9ACTN</name>